<accession>A0A0A9FZI4</accession>
<reference evidence="1" key="1">
    <citation type="submission" date="2014-09" db="EMBL/GenBank/DDBJ databases">
        <authorList>
            <person name="Magalhaes I.L.F."/>
            <person name="Oliveira U."/>
            <person name="Santos F.R."/>
            <person name="Vidigal T.H.D.A."/>
            <person name="Brescovit A.D."/>
            <person name="Santos A.J."/>
        </authorList>
    </citation>
    <scope>NUCLEOTIDE SEQUENCE</scope>
    <source>
        <tissue evidence="1">Shoot tissue taken approximately 20 cm above the soil surface</tissue>
    </source>
</reference>
<name>A0A0A9FZI4_ARUDO</name>
<dbReference type="EMBL" id="GBRH01184098">
    <property type="protein sequence ID" value="JAE13798.1"/>
    <property type="molecule type" value="Transcribed_RNA"/>
</dbReference>
<organism evidence="1">
    <name type="scientific">Arundo donax</name>
    <name type="common">Giant reed</name>
    <name type="synonym">Donax arundinaceus</name>
    <dbReference type="NCBI Taxonomy" id="35708"/>
    <lineage>
        <taxon>Eukaryota</taxon>
        <taxon>Viridiplantae</taxon>
        <taxon>Streptophyta</taxon>
        <taxon>Embryophyta</taxon>
        <taxon>Tracheophyta</taxon>
        <taxon>Spermatophyta</taxon>
        <taxon>Magnoliopsida</taxon>
        <taxon>Liliopsida</taxon>
        <taxon>Poales</taxon>
        <taxon>Poaceae</taxon>
        <taxon>PACMAD clade</taxon>
        <taxon>Arundinoideae</taxon>
        <taxon>Arundineae</taxon>
        <taxon>Arundo</taxon>
    </lineage>
</organism>
<dbReference type="AlphaFoldDB" id="A0A0A9FZI4"/>
<evidence type="ECO:0000313" key="1">
    <source>
        <dbReference type="EMBL" id="JAE13798.1"/>
    </source>
</evidence>
<sequence>MTKPLLYHSIPFPVILCQDMTVPVRKRRRVLKSQSVAAILF</sequence>
<protein>
    <submittedName>
        <fullName evidence="1">Uncharacterized protein</fullName>
    </submittedName>
</protein>
<reference evidence="1" key="2">
    <citation type="journal article" date="2015" name="Data Brief">
        <title>Shoot transcriptome of the giant reed, Arundo donax.</title>
        <authorList>
            <person name="Barrero R.A."/>
            <person name="Guerrero F.D."/>
            <person name="Moolhuijzen P."/>
            <person name="Goolsby J.A."/>
            <person name="Tidwell J."/>
            <person name="Bellgard S.E."/>
            <person name="Bellgard M.I."/>
        </authorList>
    </citation>
    <scope>NUCLEOTIDE SEQUENCE</scope>
    <source>
        <tissue evidence="1">Shoot tissue taken approximately 20 cm above the soil surface</tissue>
    </source>
</reference>
<proteinExistence type="predicted"/>